<keyword evidence="4" id="KW-0223">Dioxygenase</keyword>
<evidence type="ECO:0000256" key="5">
    <source>
        <dbReference type="ARBA" id="ARBA00023002"/>
    </source>
</evidence>
<dbReference type="GO" id="GO:0004656">
    <property type="term" value="F:procollagen-proline 4-dioxygenase activity"/>
    <property type="evidence" value="ECO:0007669"/>
    <property type="project" value="InterPro"/>
</dbReference>
<dbReference type="PANTHER" id="PTHR10869">
    <property type="entry name" value="PROLYL 4-HYDROXYLASE ALPHA SUBUNIT"/>
    <property type="match status" value="1"/>
</dbReference>
<evidence type="ECO:0000256" key="1">
    <source>
        <dbReference type="ARBA" id="ARBA00001961"/>
    </source>
</evidence>
<dbReference type="Gene3D" id="1.25.40.10">
    <property type="entry name" value="Tetratricopeptide repeat domain"/>
    <property type="match status" value="1"/>
</dbReference>
<sequence length="476" mass="54895">MLFLFVVVTACLGFLVKGEVVSAPASYDFAISSESQLSLLKLKETQVNNLQSYKKVLKKHSQKIRRAIKQSEELLKSTKTSTRNLIYGYKVLRHLHNDWPQYFRLLKKDLGREQIAVSQKLLTQQPTSVDFEESMGAMHRLQTVYNLDSYAMTEGFIDDKDRNIKNWSADECLMLGLMYLFLKDYNQSENWLELALYHYDDNLSPEVLKIKLWNYPNLLESLVEANKGLGRYLEAKKYANELLSINPNHTYMLTQLPKLKHLESNPIKLTKPKKVFQLQKEICSKRYRRKSGVLVCRYADWTPFLKLAPLKMEELSMKPHISIFYVFLGQKDIEVLKNVFRPKLQRIEHLSGNCSCKIGNLSSSSHDVVRKVNELILDITGFPSKGNQMLEVINYGIAGNYNPEDTAKPKIHNKANAFIFLESAGKGGEIVFPSRHLKVRPRKGSMLVWENLKNSVIYHQCPILKGNMWVANKVLN</sequence>
<dbReference type="SUPFAM" id="SSF48452">
    <property type="entry name" value="TPR-like"/>
    <property type="match status" value="1"/>
</dbReference>
<dbReference type="Pfam" id="PF13181">
    <property type="entry name" value="TPR_8"/>
    <property type="match status" value="2"/>
</dbReference>
<evidence type="ECO:0000256" key="8">
    <source>
        <dbReference type="SAM" id="SignalP"/>
    </source>
</evidence>
<dbReference type="InterPro" id="IPR019734">
    <property type="entry name" value="TPR_rpt"/>
</dbReference>
<accession>A0A0J9RXM7</accession>
<dbReference type="InterPro" id="IPR045054">
    <property type="entry name" value="P4HA-like"/>
</dbReference>
<dbReference type="Pfam" id="PF08336">
    <property type="entry name" value="P4Ha_N"/>
    <property type="match status" value="1"/>
</dbReference>
<feature type="coiled-coil region" evidence="7">
    <location>
        <begin position="50"/>
        <end position="77"/>
    </location>
</feature>
<evidence type="ECO:0000259" key="9">
    <source>
        <dbReference type="SMART" id="SM00702"/>
    </source>
</evidence>
<dbReference type="GO" id="GO:0005783">
    <property type="term" value="C:endoplasmic reticulum"/>
    <property type="evidence" value="ECO:0007669"/>
    <property type="project" value="InterPro"/>
</dbReference>
<reference evidence="10" key="3">
    <citation type="submission" date="2015-04" db="EMBL/GenBank/DDBJ databases">
        <authorList>
            <consortium name="FlyBase"/>
        </authorList>
    </citation>
    <scope>NUCLEOTIDE SEQUENCE</scope>
    <source>
        <strain evidence="10">W501</strain>
    </source>
</reference>
<dbReference type="InterPro" id="IPR011990">
    <property type="entry name" value="TPR-like_helical_dom_sf"/>
</dbReference>
<keyword evidence="3" id="KW-0847">Vitamin C</keyword>
<evidence type="ECO:0000256" key="7">
    <source>
        <dbReference type="SAM" id="Coils"/>
    </source>
</evidence>
<keyword evidence="2" id="KW-0479">Metal-binding</keyword>
<dbReference type="GO" id="GO:0031418">
    <property type="term" value="F:L-ascorbic acid binding"/>
    <property type="evidence" value="ECO:0007669"/>
    <property type="project" value="UniProtKB-KW"/>
</dbReference>
<name>A0A0J9RXM7_DROSI</name>
<organism evidence="10">
    <name type="scientific">Drosophila simulans</name>
    <name type="common">Fruit fly</name>
    <dbReference type="NCBI Taxonomy" id="7240"/>
    <lineage>
        <taxon>Eukaryota</taxon>
        <taxon>Metazoa</taxon>
        <taxon>Ecdysozoa</taxon>
        <taxon>Arthropoda</taxon>
        <taxon>Hexapoda</taxon>
        <taxon>Insecta</taxon>
        <taxon>Pterygota</taxon>
        <taxon>Neoptera</taxon>
        <taxon>Endopterygota</taxon>
        <taxon>Diptera</taxon>
        <taxon>Brachycera</taxon>
        <taxon>Muscomorpha</taxon>
        <taxon>Ephydroidea</taxon>
        <taxon>Drosophilidae</taxon>
        <taxon>Drosophila</taxon>
        <taxon>Sophophora</taxon>
    </lineage>
</organism>
<reference evidence="10" key="2">
    <citation type="submission" date="2014-06" db="EMBL/GenBank/DDBJ databases">
        <authorList>
            <person name="Hu T."/>
            <person name="Eisen M.B."/>
            <person name="Thornton K.R."/>
            <person name="Andolfatto P."/>
        </authorList>
    </citation>
    <scope>NUCLEOTIDE SEQUENCE</scope>
    <source>
        <strain evidence="10">W501</strain>
    </source>
</reference>
<keyword evidence="5 10" id="KW-0560">Oxidoreductase</keyword>
<gene>
    <name evidence="10" type="primary">Dsim\GD12338</name>
    <name evidence="10" type="ORF">Dsimw501_GD12338</name>
</gene>
<dbReference type="PANTHER" id="PTHR10869:SF244">
    <property type="entry name" value="PROLYL 4-HYDROXYLASE SUBUNIT ALPHA-2"/>
    <property type="match status" value="1"/>
</dbReference>
<keyword evidence="7" id="KW-0175">Coiled coil</keyword>
<reference evidence="10" key="1">
    <citation type="journal article" date="2013" name="Genome Res.">
        <title>A second-generation assembly of the Drosophila simulans genome provides new insights into patterns of lineage-specific divergence.</title>
        <authorList>
            <person name="Hu T.T."/>
            <person name="Eisen M.B."/>
            <person name="Thornton K.R."/>
            <person name="Andolfatto P."/>
        </authorList>
    </citation>
    <scope>NUCLEOTIDE SEQUENCE [LARGE SCALE GENOMIC DNA]</scope>
    <source>
        <strain evidence="10">W501</strain>
    </source>
</reference>
<dbReference type="KEGG" id="dsi:Dsimw501_GD12338"/>
<dbReference type="FunFam" id="2.60.120.620:FF:000056">
    <property type="entry name" value="GD12338"/>
    <property type="match status" value="1"/>
</dbReference>
<evidence type="ECO:0000313" key="10">
    <source>
        <dbReference type="EMBL" id="KMZ00407.1"/>
    </source>
</evidence>
<dbReference type="EMBL" id="CM002912">
    <property type="protein sequence ID" value="KMZ00407.1"/>
    <property type="molecule type" value="Genomic_DNA"/>
</dbReference>
<evidence type="ECO:0000256" key="2">
    <source>
        <dbReference type="ARBA" id="ARBA00022723"/>
    </source>
</evidence>
<keyword evidence="6" id="KW-0408">Iron</keyword>
<evidence type="ECO:0000256" key="4">
    <source>
        <dbReference type="ARBA" id="ARBA00022964"/>
    </source>
</evidence>
<protein>
    <recommendedName>
        <fullName evidence="9">Prolyl 4-hydroxylase alpha subunit domain-containing protein</fullName>
    </recommendedName>
</protein>
<dbReference type="Gene3D" id="2.60.120.620">
    <property type="entry name" value="q2cbj1_9rhob like domain"/>
    <property type="match status" value="1"/>
</dbReference>
<dbReference type="InterPro" id="IPR006620">
    <property type="entry name" value="Pro_4_hyd_alph"/>
</dbReference>
<feature type="signal peptide" evidence="8">
    <location>
        <begin position="1"/>
        <end position="18"/>
    </location>
</feature>
<proteinExistence type="predicted"/>
<feature type="chain" id="PRO_5005321993" description="Prolyl 4-hydroxylase alpha subunit domain-containing protein" evidence="8">
    <location>
        <begin position="19"/>
        <end position="476"/>
    </location>
</feature>
<dbReference type="OrthoDB" id="420380at2759"/>
<dbReference type="GO" id="GO:0005506">
    <property type="term" value="F:iron ion binding"/>
    <property type="evidence" value="ECO:0007669"/>
    <property type="project" value="InterPro"/>
</dbReference>
<dbReference type="Proteomes" id="UP000035880">
    <property type="component" value="Chromosome 3L"/>
</dbReference>
<comment type="cofactor">
    <cofactor evidence="1">
        <name>L-ascorbate</name>
        <dbReference type="ChEBI" id="CHEBI:38290"/>
    </cofactor>
</comment>
<dbReference type="InterPro" id="IPR013547">
    <property type="entry name" value="P4H_N"/>
</dbReference>
<dbReference type="SMART" id="SM00702">
    <property type="entry name" value="P4Hc"/>
    <property type="match status" value="1"/>
</dbReference>
<keyword evidence="8" id="KW-0732">Signal</keyword>
<evidence type="ECO:0000256" key="3">
    <source>
        <dbReference type="ARBA" id="ARBA00022896"/>
    </source>
</evidence>
<feature type="domain" description="Prolyl 4-hydroxylase alpha subunit" evidence="9">
    <location>
        <begin position="319"/>
        <end position="476"/>
    </location>
</feature>
<evidence type="ECO:0000256" key="6">
    <source>
        <dbReference type="ARBA" id="ARBA00023004"/>
    </source>
</evidence>
<dbReference type="Bgee" id="FBgn0184070">
    <property type="expression patterns" value="Expressed in male reproductive system and 3 other cell types or tissues"/>
</dbReference>
<dbReference type="AlphaFoldDB" id="A0A0J9RXM7"/>